<keyword evidence="3" id="KW-1185">Reference proteome</keyword>
<accession>A0A4V5MVT8</accession>
<dbReference type="GO" id="GO:0016740">
    <property type="term" value="F:transferase activity"/>
    <property type="evidence" value="ECO:0007669"/>
    <property type="project" value="UniProtKB-KW"/>
</dbReference>
<reference evidence="2 3" key="1">
    <citation type="submission" date="2019-04" db="EMBL/GenBank/DDBJ databases">
        <authorList>
            <person name="Li J."/>
        </authorList>
    </citation>
    <scope>NUCLEOTIDE SEQUENCE [LARGE SCALE GENOMIC DNA]</scope>
    <source>
        <strain evidence="2 3">KCTC 42687</strain>
    </source>
</reference>
<evidence type="ECO:0000259" key="1">
    <source>
        <dbReference type="Pfam" id="PF04230"/>
    </source>
</evidence>
<evidence type="ECO:0000313" key="3">
    <source>
        <dbReference type="Proteomes" id="UP000309747"/>
    </source>
</evidence>
<evidence type="ECO:0000313" key="2">
    <source>
        <dbReference type="EMBL" id="TJZ93248.1"/>
    </source>
</evidence>
<sequence length="438" mass="47636">MDPRAASAASTKPLRIFFHAPGIAAHRPVALLPRLTGAQSTTSDVISGLHPNHLLTGNRGNIIHAEAPAKIFVKSPNGSAYGNLAEIQTTIGQDYAARMEECFDLIIISMANFIRPDHDGSRLLGSLKALEDRVPVVVLGCGLQGNHKLSDMMPSNAGLIDWFNQNAVVFGVRGAKTATWLEDNGFQNADVLGCPSLYAYPHSVMAQDGTAARAKGAEVEVMTAGYVKINKGVFAQRGIDLARAFAKTRASYVFQDEPWTFAGLSDTPGIYNEGNNEFRADLLDPWLTRQAGSPVHFQRYYYFHEAGAWRQAALRHDVYIGDRFHGGVAALQAGVPAIFLSHDNRVAELTEHFGLPHLTTRAFARKGLAAVLDEYLAPEAIHRMKTLYAQRSREFFAVMARAGLSPAISAVPVPDPLPSAPPAPALSPLRRLARRLVR</sequence>
<gene>
    <name evidence="2" type="ORF">FA743_03195</name>
</gene>
<keyword evidence="2" id="KW-0808">Transferase</keyword>
<dbReference type="Proteomes" id="UP000309747">
    <property type="component" value="Unassembled WGS sequence"/>
</dbReference>
<proteinExistence type="predicted"/>
<feature type="domain" description="Polysaccharide pyruvyl transferase" evidence="1">
    <location>
        <begin position="104"/>
        <end position="344"/>
    </location>
</feature>
<dbReference type="AlphaFoldDB" id="A0A4V5MVT8"/>
<protein>
    <submittedName>
        <fullName evidence="2">Polysaccharide pyruvyl transferase family protein</fullName>
    </submittedName>
</protein>
<organism evidence="2 3">
    <name type="scientific">Paracoccus gahaiensis</name>
    <dbReference type="NCBI Taxonomy" id="1706839"/>
    <lineage>
        <taxon>Bacteria</taxon>
        <taxon>Pseudomonadati</taxon>
        <taxon>Pseudomonadota</taxon>
        <taxon>Alphaproteobacteria</taxon>
        <taxon>Rhodobacterales</taxon>
        <taxon>Paracoccaceae</taxon>
        <taxon>Paracoccus</taxon>
    </lineage>
</organism>
<dbReference type="Pfam" id="PF04230">
    <property type="entry name" value="PS_pyruv_trans"/>
    <property type="match status" value="1"/>
</dbReference>
<comment type="caution">
    <text evidence="2">The sequence shown here is derived from an EMBL/GenBank/DDBJ whole genome shotgun (WGS) entry which is preliminary data.</text>
</comment>
<name>A0A4V5MVT8_9RHOB</name>
<dbReference type="OrthoDB" id="9767435at2"/>
<dbReference type="EMBL" id="SUNI01000002">
    <property type="protein sequence ID" value="TJZ93248.1"/>
    <property type="molecule type" value="Genomic_DNA"/>
</dbReference>
<dbReference type="InterPro" id="IPR007345">
    <property type="entry name" value="Polysacch_pyruvyl_Trfase"/>
</dbReference>